<dbReference type="Pfam" id="PF01882">
    <property type="entry name" value="DUF58"/>
    <property type="match status" value="1"/>
</dbReference>
<sequence>MNPRAVLARLGHLARRIGLTPAGLWLLLATALTALAGWLLGWVELRIAAVAAAVVLALAVLFTLGRQAYAIRLDLAGNRVVVGEPAQGRLVVSNTSSGRTLPTRIDLPVGPETASLPVPSLAGRATHAVVFALPTQRRARLLVGPARSVRADPFSLFARSVTWTGVEELFVHPRTVRLAGRRGGFVRDLEGHSTDELATSDVSFHALREYVSGDDRRHVHWRSSARAQKLLVRQFTETRRSEVAVGLDLNPVGWADDDEFEAGVSVAGSIALEALVDDNPLVLVAGDDELPAASPTRALDSLSAVELRPSRSPSEERSAKPSRSPSEERSDESRGPSALARRVDRAAPGASVVCLVTGSAASPVDLRRAVAFFGPDVRVLAVRLATAEPLVVRTAGRTTTATLPGLAELPAAMRRVVRG</sequence>
<feature type="compositionally biased region" description="Basic and acidic residues" evidence="1">
    <location>
        <begin position="313"/>
        <end position="334"/>
    </location>
</feature>
<reference evidence="4 5" key="1">
    <citation type="submission" date="2017-07" db="EMBL/GenBank/DDBJ databases">
        <title>Draft whole genome sequences of clinical Proprionibacteriaceae strains.</title>
        <authorList>
            <person name="Bernier A.-M."/>
            <person name="Bernard K."/>
            <person name="Domingo M.-C."/>
        </authorList>
    </citation>
    <scope>NUCLEOTIDE SEQUENCE [LARGE SCALE GENOMIC DNA]</scope>
    <source>
        <strain evidence="4 5">NML 130396</strain>
    </source>
</reference>
<proteinExistence type="predicted"/>
<dbReference type="AlphaFoldDB" id="A0A255GV26"/>
<comment type="caution">
    <text evidence="4">The sequence shown here is derived from an EMBL/GenBank/DDBJ whole genome shotgun (WGS) entry which is preliminary data.</text>
</comment>
<evidence type="ECO:0000313" key="4">
    <source>
        <dbReference type="EMBL" id="OYO18656.1"/>
    </source>
</evidence>
<organism evidence="4 5">
    <name type="scientific">Enemella dayhoffiae</name>
    <dbReference type="NCBI Taxonomy" id="2016507"/>
    <lineage>
        <taxon>Bacteria</taxon>
        <taxon>Bacillati</taxon>
        <taxon>Actinomycetota</taxon>
        <taxon>Actinomycetes</taxon>
        <taxon>Propionibacteriales</taxon>
        <taxon>Propionibacteriaceae</taxon>
        <taxon>Enemella</taxon>
    </lineage>
</organism>
<keyword evidence="2" id="KW-0812">Transmembrane</keyword>
<feature type="transmembrane region" description="Helical" evidence="2">
    <location>
        <begin position="47"/>
        <end position="65"/>
    </location>
</feature>
<name>A0A255GV26_9ACTN</name>
<keyword evidence="2" id="KW-0472">Membrane</keyword>
<protein>
    <submittedName>
        <fullName evidence="4">DUF58 domain-containing protein</fullName>
    </submittedName>
</protein>
<keyword evidence="5" id="KW-1185">Reference proteome</keyword>
<evidence type="ECO:0000256" key="1">
    <source>
        <dbReference type="SAM" id="MobiDB-lite"/>
    </source>
</evidence>
<evidence type="ECO:0000313" key="5">
    <source>
        <dbReference type="Proteomes" id="UP000216311"/>
    </source>
</evidence>
<gene>
    <name evidence="4" type="ORF">CGZ93_14655</name>
</gene>
<dbReference type="EMBL" id="NMVQ01000043">
    <property type="protein sequence ID" value="OYO18656.1"/>
    <property type="molecule type" value="Genomic_DNA"/>
</dbReference>
<dbReference type="RefSeq" id="WP_094364889.1">
    <property type="nucleotide sequence ID" value="NZ_NMVQ01000043.1"/>
</dbReference>
<dbReference type="PANTHER" id="PTHR34351:SF1">
    <property type="entry name" value="SLR1927 PROTEIN"/>
    <property type="match status" value="1"/>
</dbReference>
<dbReference type="PANTHER" id="PTHR34351">
    <property type="entry name" value="SLR1927 PROTEIN-RELATED"/>
    <property type="match status" value="1"/>
</dbReference>
<dbReference type="Proteomes" id="UP000216311">
    <property type="component" value="Unassembled WGS sequence"/>
</dbReference>
<evidence type="ECO:0000256" key="2">
    <source>
        <dbReference type="SAM" id="Phobius"/>
    </source>
</evidence>
<evidence type="ECO:0000259" key="3">
    <source>
        <dbReference type="Pfam" id="PF01882"/>
    </source>
</evidence>
<accession>A0A255GV26</accession>
<dbReference type="InterPro" id="IPR002881">
    <property type="entry name" value="DUF58"/>
</dbReference>
<keyword evidence="2" id="KW-1133">Transmembrane helix</keyword>
<dbReference type="OrthoDB" id="9812729at2"/>
<feature type="region of interest" description="Disordered" evidence="1">
    <location>
        <begin position="303"/>
        <end position="343"/>
    </location>
</feature>
<feature type="domain" description="DUF58" evidence="3">
    <location>
        <begin position="207"/>
        <end position="385"/>
    </location>
</feature>
<feature type="transmembrane region" description="Helical" evidence="2">
    <location>
        <begin position="21"/>
        <end position="41"/>
    </location>
</feature>